<dbReference type="Proteomes" id="UP000001396">
    <property type="component" value="Unassembled WGS sequence"/>
</dbReference>
<gene>
    <name evidence="1" type="ORF">PPL_02338</name>
</gene>
<keyword evidence="2" id="KW-1185">Reference proteome</keyword>
<organism evidence="1 2">
    <name type="scientific">Heterostelium pallidum (strain ATCC 26659 / Pp 5 / PN500)</name>
    <name type="common">Cellular slime mold</name>
    <name type="synonym">Polysphondylium pallidum</name>
    <dbReference type="NCBI Taxonomy" id="670386"/>
    <lineage>
        <taxon>Eukaryota</taxon>
        <taxon>Amoebozoa</taxon>
        <taxon>Evosea</taxon>
        <taxon>Eumycetozoa</taxon>
        <taxon>Dictyostelia</taxon>
        <taxon>Acytosteliales</taxon>
        <taxon>Acytosteliaceae</taxon>
        <taxon>Heterostelium</taxon>
    </lineage>
</organism>
<dbReference type="InParanoid" id="D3B211"/>
<dbReference type="FunCoup" id="D3B211">
    <property type="interactions" value="426"/>
</dbReference>
<sequence length="96" mass="10623">MKNVSQPQFYEFGANCWNYLKSRYTSAVIKADTQLFISKLKAPAEITVGDAKRVAGTVAGMTGLFFAGEVVGKNNFAGYWPGYDIDVTHDVLEKKH</sequence>
<accession>D3B211</accession>
<dbReference type="AlphaFoldDB" id="D3B211"/>
<evidence type="ECO:0000313" key="2">
    <source>
        <dbReference type="Proteomes" id="UP000001396"/>
    </source>
</evidence>
<dbReference type="EMBL" id="ADBJ01000008">
    <property type="protein sequence ID" value="EFA85335.1"/>
    <property type="molecule type" value="Genomic_DNA"/>
</dbReference>
<evidence type="ECO:0000313" key="1">
    <source>
        <dbReference type="EMBL" id="EFA85335.1"/>
    </source>
</evidence>
<proteinExistence type="predicted"/>
<reference evidence="1 2" key="1">
    <citation type="journal article" date="2011" name="Genome Res.">
        <title>Phylogeny-wide analysis of social amoeba genomes highlights ancient origins for complex intercellular communication.</title>
        <authorList>
            <person name="Heidel A.J."/>
            <person name="Lawal H.M."/>
            <person name="Felder M."/>
            <person name="Schilde C."/>
            <person name="Helps N.R."/>
            <person name="Tunggal B."/>
            <person name="Rivero F."/>
            <person name="John U."/>
            <person name="Schleicher M."/>
            <person name="Eichinger L."/>
            <person name="Platzer M."/>
            <person name="Noegel A.A."/>
            <person name="Schaap P."/>
            <person name="Gloeckner G."/>
        </authorList>
    </citation>
    <scope>NUCLEOTIDE SEQUENCE [LARGE SCALE GENOMIC DNA]</scope>
    <source>
        <strain evidence="2">ATCC 26659 / Pp 5 / PN500</strain>
    </source>
</reference>
<dbReference type="OMA" id="NPGYDID"/>
<name>D3B211_HETP5</name>
<dbReference type="RefSeq" id="XP_020437444.1">
    <property type="nucleotide sequence ID" value="XM_020573327.1"/>
</dbReference>
<dbReference type="GeneID" id="31357863"/>
<protein>
    <submittedName>
        <fullName evidence="1">Uncharacterized protein</fullName>
    </submittedName>
</protein>
<comment type="caution">
    <text evidence="1">The sequence shown here is derived from an EMBL/GenBank/DDBJ whole genome shotgun (WGS) entry which is preliminary data.</text>
</comment>